<dbReference type="SUPFAM" id="SSF51735">
    <property type="entry name" value="NAD(P)-binding Rossmann-fold domains"/>
    <property type="match status" value="1"/>
</dbReference>
<gene>
    <name evidence="2" type="ORF">Q5H94_08070</name>
</gene>
<dbReference type="PANTHER" id="PTHR42760">
    <property type="entry name" value="SHORT-CHAIN DEHYDROGENASES/REDUCTASES FAMILY MEMBER"/>
    <property type="match status" value="1"/>
</dbReference>
<comment type="caution">
    <text evidence="2">The sequence shown here is derived from an EMBL/GenBank/DDBJ whole genome shotgun (WGS) entry which is preliminary data.</text>
</comment>
<dbReference type="Pfam" id="PF13561">
    <property type="entry name" value="adh_short_C2"/>
    <property type="match status" value="1"/>
</dbReference>
<dbReference type="Gene3D" id="3.40.50.720">
    <property type="entry name" value="NAD(P)-binding Rossmann-like Domain"/>
    <property type="match status" value="1"/>
</dbReference>
<proteinExistence type="inferred from homology"/>
<protein>
    <submittedName>
        <fullName evidence="2">SDR family oxidoreductase</fullName>
    </submittedName>
</protein>
<evidence type="ECO:0000313" key="2">
    <source>
        <dbReference type="EMBL" id="MDO7842280.1"/>
    </source>
</evidence>
<sequence>MSGLTVITGAAGGMGAEAARRFAASGPLLLCDVSEAKLSALLPELAGAGHRIVAGDLTEPAVLAAIVAAVEANGGLARLIHTAGLSPTMADARRILDVNLCASVRLTDALAPLAGEGSAAVLIASVAGHTAASDRDADLDDPLADGALDRLAAGGDPYAGYGYSKRGVMRLVEARAAAWGKRGARIVSLSPGLIDTPMNAAEFDAAPVIAQMLAATPVPRMGSAGEIADAIVYLCSPQASFVTGTDLRVDGGVVAVMRTDPNFGQ</sequence>
<reference evidence="2" key="1">
    <citation type="submission" date="2023-07" db="EMBL/GenBank/DDBJ databases">
        <authorList>
            <person name="Kim M.K."/>
        </authorList>
    </citation>
    <scope>NUCLEOTIDE SEQUENCE</scope>
    <source>
        <strain evidence="2">CA1-15</strain>
    </source>
</reference>
<keyword evidence="3" id="KW-1185">Reference proteome</keyword>
<organism evidence="2 3">
    <name type="scientific">Sphingomonas immobilis</name>
    <dbReference type="NCBI Taxonomy" id="3063997"/>
    <lineage>
        <taxon>Bacteria</taxon>
        <taxon>Pseudomonadati</taxon>
        <taxon>Pseudomonadota</taxon>
        <taxon>Alphaproteobacteria</taxon>
        <taxon>Sphingomonadales</taxon>
        <taxon>Sphingomonadaceae</taxon>
        <taxon>Sphingomonas</taxon>
    </lineage>
</organism>
<dbReference type="CDD" id="cd05233">
    <property type="entry name" value="SDR_c"/>
    <property type="match status" value="1"/>
</dbReference>
<name>A0ABT8ZXH8_9SPHN</name>
<dbReference type="InterPro" id="IPR002347">
    <property type="entry name" value="SDR_fam"/>
</dbReference>
<dbReference type="InterPro" id="IPR036291">
    <property type="entry name" value="NAD(P)-bd_dom_sf"/>
</dbReference>
<dbReference type="Pfam" id="PF00106">
    <property type="entry name" value="adh_short"/>
    <property type="match status" value="1"/>
</dbReference>
<dbReference type="Proteomes" id="UP001176468">
    <property type="component" value="Unassembled WGS sequence"/>
</dbReference>
<dbReference type="RefSeq" id="WP_304560747.1">
    <property type="nucleotide sequence ID" value="NZ_JAUQSZ010000004.1"/>
</dbReference>
<accession>A0ABT8ZXH8</accession>
<dbReference type="PRINTS" id="PR00081">
    <property type="entry name" value="GDHRDH"/>
</dbReference>
<comment type="similarity">
    <text evidence="1">Belongs to the short-chain dehydrogenases/reductases (SDR) family.</text>
</comment>
<dbReference type="EMBL" id="JAUQSZ010000004">
    <property type="protein sequence ID" value="MDO7842280.1"/>
    <property type="molecule type" value="Genomic_DNA"/>
</dbReference>
<evidence type="ECO:0000313" key="3">
    <source>
        <dbReference type="Proteomes" id="UP001176468"/>
    </source>
</evidence>
<evidence type="ECO:0000256" key="1">
    <source>
        <dbReference type="ARBA" id="ARBA00006484"/>
    </source>
</evidence>
<dbReference type="PANTHER" id="PTHR42760:SF78">
    <property type="entry name" value="3-OXOACYL-[ACYL-CARRIER-PROTEIN] REDUCTASE [NADH]"/>
    <property type="match status" value="1"/>
</dbReference>